<protein>
    <submittedName>
        <fullName evidence="3">Beta-amyrin synthase-like isoform X3</fullName>
    </submittedName>
</protein>
<gene>
    <name evidence="3" type="ORF">E5676_scaffold2612G00010</name>
</gene>
<dbReference type="InterPro" id="IPR032696">
    <property type="entry name" value="SQ_cyclase_C"/>
</dbReference>
<evidence type="ECO:0000313" key="3">
    <source>
        <dbReference type="EMBL" id="TYJ95999.1"/>
    </source>
</evidence>
<organism evidence="3 4">
    <name type="scientific">Cucumis melo var. makuwa</name>
    <name type="common">Oriental melon</name>
    <dbReference type="NCBI Taxonomy" id="1194695"/>
    <lineage>
        <taxon>Eukaryota</taxon>
        <taxon>Viridiplantae</taxon>
        <taxon>Streptophyta</taxon>
        <taxon>Embryophyta</taxon>
        <taxon>Tracheophyta</taxon>
        <taxon>Spermatophyta</taxon>
        <taxon>Magnoliopsida</taxon>
        <taxon>eudicotyledons</taxon>
        <taxon>Gunneridae</taxon>
        <taxon>Pentapetalae</taxon>
        <taxon>rosids</taxon>
        <taxon>fabids</taxon>
        <taxon>Cucurbitales</taxon>
        <taxon>Cucurbitaceae</taxon>
        <taxon>Benincaseae</taxon>
        <taxon>Cucumis</taxon>
    </lineage>
</organism>
<feature type="domain" description="Squalene cyclase C-terminal" evidence="2">
    <location>
        <begin position="2"/>
        <end position="118"/>
    </location>
</feature>
<dbReference type="InterPro" id="IPR018333">
    <property type="entry name" value="Squalene_cyclase"/>
</dbReference>
<dbReference type="Proteomes" id="UP000321947">
    <property type="component" value="Unassembled WGS sequence"/>
</dbReference>
<dbReference type="GO" id="GO:0042300">
    <property type="term" value="F:beta-amyrin synthase activity"/>
    <property type="evidence" value="ECO:0007669"/>
    <property type="project" value="TreeGrafter"/>
</dbReference>
<dbReference type="GO" id="GO:0005811">
    <property type="term" value="C:lipid droplet"/>
    <property type="evidence" value="ECO:0007669"/>
    <property type="project" value="InterPro"/>
</dbReference>
<evidence type="ECO:0000256" key="1">
    <source>
        <dbReference type="ARBA" id="ARBA00022737"/>
    </source>
</evidence>
<proteinExistence type="predicted"/>
<evidence type="ECO:0000259" key="2">
    <source>
        <dbReference type="Pfam" id="PF13243"/>
    </source>
</evidence>
<comment type="caution">
    <text evidence="3">The sequence shown here is derived from an EMBL/GenBank/DDBJ whole genome shotgun (WGS) entry which is preliminary data.</text>
</comment>
<keyword evidence="1" id="KW-0677">Repeat</keyword>
<dbReference type="PANTHER" id="PTHR11764:SF48">
    <property type="entry name" value="TERPENE CYCLASE_MUTASE FAMILY MEMBER"/>
    <property type="match status" value="1"/>
</dbReference>
<dbReference type="SUPFAM" id="SSF48239">
    <property type="entry name" value="Terpenoid cyclases/Protein prenyltransferases"/>
    <property type="match status" value="1"/>
</dbReference>
<dbReference type="Gene3D" id="1.50.10.20">
    <property type="match status" value="1"/>
</dbReference>
<dbReference type="Pfam" id="PF13243">
    <property type="entry name" value="SQHop_cyclase_C"/>
    <property type="match status" value="1"/>
</dbReference>
<dbReference type="AlphaFoldDB" id="A0A5D3BAF8"/>
<dbReference type="GO" id="GO:0016104">
    <property type="term" value="P:triterpenoid biosynthetic process"/>
    <property type="evidence" value="ECO:0007669"/>
    <property type="project" value="InterPro"/>
</dbReference>
<sequence>MQKEDGSWYGNWGICHIYATFFAVKGLVAAGYTYDNCFQISKAVEFLLKIQCEDGGWGESHISCSKKVHTHLPHNASNLVQTSFALMALIHSQQRDPTPLHRAAKLLINSQLEDGDYPQQGECLGEMSAGCSVVDMDWGGALEMVAAILNVFCPLMKNIIVRNLNSTMIAQRRRVTEF</sequence>
<evidence type="ECO:0000313" key="4">
    <source>
        <dbReference type="Proteomes" id="UP000321947"/>
    </source>
</evidence>
<accession>A0A5D3BAF8</accession>
<dbReference type="InterPro" id="IPR008930">
    <property type="entry name" value="Terpenoid_cyclase/PrenylTrfase"/>
</dbReference>
<name>A0A5D3BAF8_CUCMM</name>
<dbReference type="PANTHER" id="PTHR11764">
    <property type="entry name" value="TERPENE CYCLASE/MUTASE FAMILY MEMBER"/>
    <property type="match status" value="1"/>
</dbReference>
<dbReference type="EMBL" id="SSTD01019963">
    <property type="protein sequence ID" value="TYJ95999.1"/>
    <property type="molecule type" value="Genomic_DNA"/>
</dbReference>
<reference evidence="3 4" key="1">
    <citation type="submission" date="2019-08" db="EMBL/GenBank/DDBJ databases">
        <title>Draft genome sequences of two oriental melons (Cucumis melo L. var makuwa).</title>
        <authorList>
            <person name="Kwon S.-Y."/>
        </authorList>
    </citation>
    <scope>NUCLEOTIDE SEQUENCE [LARGE SCALE GENOMIC DNA]</scope>
    <source>
        <strain evidence="4">cv. Chang Bougi</strain>
        <tissue evidence="3">Leaf</tissue>
    </source>
</reference>